<dbReference type="PROSITE" id="PS01155">
    <property type="entry name" value="ENDONUCLEASE_III_2"/>
    <property type="match status" value="1"/>
</dbReference>
<evidence type="ECO:0000256" key="12">
    <source>
        <dbReference type="ARBA" id="ARBA00023295"/>
    </source>
</evidence>
<evidence type="ECO:0000256" key="4">
    <source>
        <dbReference type="ARBA" id="ARBA00022723"/>
    </source>
</evidence>
<comment type="subcellular location">
    <subcellularLocation>
        <location evidence="14">Nucleus</location>
    </subcellularLocation>
    <subcellularLocation>
        <location evidence="14">Mitochondrion</location>
    </subcellularLocation>
</comment>
<dbReference type="GO" id="GO:0005739">
    <property type="term" value="C:mitochondrion"/>
    <property type="evidence" value="ECO:0007669"/>
    <property type="project" value="UniProtKB-SubCell"/>
</dbReference>
<evidence type="ECO:0000256" key="11">
    <source>
        <dbReference type="ARBA" id="ARBA00023239"/>
    </source>
</evidence>
<protein>
    <recommendedName>
        <fullName evidence="14">Endonuclease III homolog</fullName>
        <ecNumber evidence="14">3.2.2.-</ecNumber>
        <ecNumber evidence="14">4.2.99.18</ecNumber>
    </recommendedName>
    <alternativeName>
        <fullName evidence="14">Bifunctional DNA N-glycosylase/DNA-(apurinic or apyrimidinic site) lyase</fullName>
        <shortName evidence="14">DNA glycosylase/AP lyase</shortName>
    </alternativeName>
</protein>
<dbReference type="CDD" id="cd00056">
    <property type="entry name" value="ENDO3c"/>
    <property type="match status" value="1"/>
</dbReference>
<evidence type="ECO:0000256" key="1">
    <source>
        <dbReference type="ARBA" id="ARBA00001966"/>
    </source>
</evidence>
<reference evidence="17 18" key="1">
    <citation type="journal article" date="2020" name="ISME J.">
        <title>Uncovering the hidden diversity of litter-decomposition mechanisms in mushroom-forming fungi.</title>
        <authorList>
            <person name="Floudas D."/>
            <person name="Bentzer J."/>
            <person name="Ahren D."/>
            <person name="Johansson T."/>
            <person name="Persson P."/>
            <person name="Tunlid A."/>
        </authorList>
    </citation>
    <scope>NUCLEOTIDE SEQUENCE [LARGE SCALE GENOMIC DNA]</scope>
    <source>
        <strain evidence="17 18">CBS 175.51</strain>
    </source>
</reference>
<evidence type="ECO:0000256" key="3">
    <source>
        <dbReference type="ARBA" id="ARBA00022485"/>
    </source>
</evidence>
<dbReference type="FunFam" id="1.10.1670.10:FF:000003">
    <property type="entry name" value="Endonuclease III homolog"/>
    <property type="match status" value="1"/>
</dbReference>
<dbReference type="InterPro" id="IPR023170">
    <property type="entry name" value="HhH_base_excis_C"/>
</dbReference>
<keyword evidence="14" id="KW-0496">Mitochondrion</keyword>
<dbReference type="FunFam" id="1.10.340.30:FF:000005">
    <property type="entry name" value="Endonuclease III-like protein 1"/>
    <property type="match status" value="1"/>
</dbReference>
<keyword evidence="18" id="KW-1185">Reference proteome</keyword>
<dbReference type="GO" id="GO:0140078">
    <property type="term" value="F:class I DNA-(apurinic or apyrimidinic site) endonuclease activity"/>
    <property type="evidence" value="ECO:0007669"/>
    <property type="project" value="UniProtKB-EC"/>
</dbReference>
<feature type="compositionally biased region" description="Basic and acidic residues" evidence="15">
    <location>
        <begin position="101"/>
        <end position="111"/>
    </location>
</feature>
<keyword evidence="10 14" id="KW-0234">DNA repair</keyword>
<sequence>MTRNTCTPGQTNDNASSSTTGPDALVQQKSEFSPSVTLFALDSLGPNGRAELRRSPRKRAKIEYDESAIEDSHLEVARVSPLIALKNKIALGKGRTAPKVKVKEEELKQEAESPLSSPPSSPEEKVAKTSRRAKGKAKVLELELDGADFEAGSSSTPVKAKAKAKPTKAIPSTLATPHPAPEHWEDVYDLIKDMRSRIVAPVDTMGCDQAQYKESELRNRRFATLVSLMLSSQTKDEVTDAAVTKLRAAVGGTLSIENVINADNDTIAEAINKVGFWRRKTEYIKQTALKLRSSFSSDVPKTVDELCSLPGVGPKMAFLALQVAWDLNHGIGVDVHVHRITNRLGWHRRPTKTPEETRLNLQSWLPKDRHREINHMLVGFGQVVCTPVNPKCGECVLSTKGLCPSARVVSEKDGKKKVATVEGSRKRKVKIELEGDDGTGETRIKLEEALKDETLIKMEDTSVKVEGFD</sequence>
<feature type="domain" description="HhH-GPD" evidence="16">
    <location>
        <begin position="230"/>
        <end position="383"/>
    </location>
</feature>
<dbReference type="GO" id="GO:0003677">
    <property type="term" value="F:DNA binding"/>
    <property type="evidence" value="ECO:0007669"/>
    <property type="project" value="UniProtKB-UniRule"/>
</dbReference>
<dbReference type="Proteomes" id="UP000541558">
    <property type="component" value="Unassembled WGS sequence"/>
</dbReference>
<keyword evidence="4" id="KW-0479">Metal-binding</keyword>
<dbReference type="EC" id="3.2.2.-" evidence="14"/>
<dbReference type="InterPro" id="IPR003651">
    <property type="entry name" value="Endonuclease3_FeS-loop_motif"/>
</dbReference>
<dbReference type="PANTHER" id="PTHR43286">
    <property type="entry name" value="ENDONUCLEASE III-LIKE PROTEIN 1"/>
    <property type="match status" value="1"/>
</dbReference>
<keyword evidence="5 14" id="KW-0227">DNA damage</keyword>
<keyword evidence="11 14" id="KW-0456">Lyase</keyword>
<evidence type="ECO:0000259" key="16">
    <source>
        <dbReference type="SMART" id="SM00478"/>
    </source>
</evidence>
<dbReference type="SMART" id="SM00478">
    <property type="entry name" value="ENDO3c"/>
    <property type="match status" value="1"/>
</dbReference>
<proteinExistence type="inferred from homology"/>
<dbReference type="SMART" id="SM00525">
    <property type="entry name" value="FES"/>
    <property type="match status" value="1"/>
</dbReference>
<dbReference type="GO" id="GO:0006285">
    <property type="term" value="P:base-excision repair, AP site formation"/>
    <property type="evidence" value="ECO:0007669"/>
    <property type="project" value="UniProtKB-UniRule"/>
</dbReference>
<dbReference type="InterPro" id="IPR000445">
    <property type="entry name" value="HhH_motif"/>
</dbReference>
<keyword evidence="7" id="KW-0809">Transit peptide</keyword>
<dbReference type="InterPro" id="IPR004036">
    <property type="entry name" value="Endonuclease-III-like_CS2"/>
</dbReference>
<evidence type="ECO:0000256" key="7">
    <source>
        <dbReference type="ARBA" id="ARBA00022946"/>
    </source>
</evidence>
<evidence type="ECO:0000313" key="18">
    <source>
        <dbReference type="Proteomes" id="UP000541558"/>
    </source>
</evidence>
<evidence type="ECO:0000256" key="5">
    <source>
        <dbReference type="ARBA" id="ARBA00022763"/>
    </source>
</evidence>
<dbReference type="GO" id="GO:0046872">
    <property type="term" value="F:metal ion binding"/>
    <property type="evidence" value="ECO:0007669"/>
    <property type="project" value="UniProtKB-KW"/>
</dbReference>
<feature type="region of interest" description="Disordered" evidence="15">
    <location>
        <begin position="40"/>
        <end position="59"/>
    </location>
</feature>
<dbReference type="InterPro" id="IPR030841">
    <property type="entry name" value="NTH1"/>
</dbReference>
<dbReference type="Pfam" id="PF10576">
    <property type="entry name" value="EndIII_4Fe-2S"/>
    <property type="match status" value="1"/>
</dbReference>
<dbReference type="InterPro" id="IPR011257">
    <property type="entry name" value="DNA_glycosylase"/>
</dbReference>
<evidence type="ECO:0000313" key="17">
    <source>
        <dbReference type="EMBL" id="KAF5324704.1"/>
    </source>
</evidence>
<dbReference type="SUPFAM" id="SSF48150">
    <property type="entry name" value="DNA-glycosylase"/>
    <property type="match status" value="1"/>
</dbReference>
<keyword evidence="14" id="KW-0539">Nucleus</keyword>
<evidence type="ECO:0000256" key="6">
    <source>
        <dbReference type="ARBA" id="ARBA00022801"/>
    </source>
</evidence>
<evidence type="ECO:0000256" key="15">
    <source>
        <dbReference type="SAM" id="MobiDB-lite"/>
    </source>
</evidence>
<dbReference type="GO" id="GO:0006289">
    <property type="term" value="P:nucleotide-excision repair"/>
    <property type="evidence" value="ECO:0007669"/>
    <property type="project" value="TreeGrafter"/>
</dbReference>
<evidence type="ECO:0000256" key="2">
    <source>
        <dbReference type="ARBA" id="ARBA00008343"/>
    </source>
</evidence>
<gene>
    <name evidence="14" type="primary">NTH1</name>
    <name evidence="17" type="ORF">D9611_004343</name>
</gene>
<dbReference type="OrthoDB" id="2099276at2759"/>
<dbReference type="GO" id="GO:0000703">
    <property type="term" value="F:oxidized pyrimidine nucleobase lesion DNA N-glycosylase activity"/>
    <property type="evidence" value="ECO:0007669"/>
    <property type="project" value="UniProtKB-UniRule"/>
</dbReference>
<evidence type="ECO:0000256" key="10">
    <source>
        <dbReference type="ARBA" id="ARBA00023204"/>
    </source>
</evidence>
<feature type="region of interest" description="Disordered" evidence="15">
    <location>
        <begin position="94"/>
        <end position="134"/>
    </location>
</feature>
<dbReference type="InterPro" id="IPR003265">
    <property type="entry name" value="HhH-GPD_domain"/>
</dbReference>
<dbReference type="GO" id="GO:0051539">
    <property type="term" value="F:4 iron, 4 sulfur cluster binding"/>
    <property type="evidence" value="ECO:0007669"/>
    <property type="project" value="UniProtKB-KW"/>
</dbReference>
<comment type="catalytic activity">
    <reaction evidence="13 14">
        <text>2'-deoxyribonucleotide-(2'-deoxyribose 5'-phosphate)-2'-deoxyribonucleotide-DNA = a 3'-end 2'-deoxyribonucleotide-(2,3-dehydro-2,3-deoxyribose 5'-phosphate)-DNA + a 5'-end 5'-phospho-2'-deoxyribonucleoside-DNA + H(+)</text>
        <dbReference type="Rhea" id="RHEA:66592"/>
        <dbReference type="Rhea" id="RHEA-COMP:13180"/>
        <dbReference type="Rhea" id="RHEA-COMP:16897"/>
        <dbReference type="Rhea" id="RHEA-COMP:17067"/>
        <dbReference type="ChEBI" id="CHEBI:15378"/>
        <dbReference type="ChEBI" id="CHEBI:136412"/>
        <dbReference type="ChEBI" id="CHEBI:157695"/>
        <dbReference type="ChEBI" id="CHEBI:167181"/>
        <dbReference type="EC" id="4.2.99.18"/>
    </reaction>
</comment>
<evidence type="ECO:0000256" key="13">
    <source>
        <dbReference type="ARBA" id="ARBA00044632"/>
    </source>
</evidence>
<dbReference type="GO" id="GO:0005634">
    <property type="term" value="C:nucleus"/>
    <property type="evidence" value="ECO:0007669"/>
    <property type="project" value="UniProtKB-SubCell"/>
</dbReference>
<name>A0A8H5F5Q0_9AGAR</name>
<dbReference type="Gene3D" id="1.10.340.30">
    <property type="entry name" value="Hypothetical protein, domain 2"/>
    <property type="match status" value="1"/>
</dbReference>
<dbReference type="Pfam" id="PF00633">
    <property type="entry name" value="HHH"/>
    <property type="match status" value="1"/>
</dbReference>
<keyword evidence="3" id="KW-0004">4Fe-4S</keyword>
<comment type="cofactor">
    <cofactor evidence="1">
        <name>[4Fe-4S] cluster</name>
        <dbReference type="ChEBI" id="CHEBI:49883"/>
    </cofactor>
</comment>
<organism evidence="17 18">
    <name type="scientific">Ephemerocybe angulata</name>
    <dbReference type="NCBI Taxonomy" id="980116"/>
    <lineage>
        <taxon>Eukaryota</taxon>
        <taxon>Fungi</taxon>
        <taxon>Dikarya</taxon>
        <taxon>Basidiomycota</taxon>
        <taxon>Agaricomycotina</taxon>
        <taxon>Agaricomycetes</taxon>
        <taxon>Agaricomycetidae</taxon>
        <taxon>Agaricales</taxon>
        <taxon>Agaricineae</taxon>
        <taxon>Psathyrellaceae</taxon>
        <taxon>Ephemerocybe</taxon>
    </lineage>
</organism>
<evidence type="ECO:0000256" key="8">
    <source>
        <dbReference type="ARBA" id="ARBA00023004"/>
    </source>
</evidence>
<keyword evidence="6 14" id="KW-0378">Hydrolase</keyword>
<comment type="caution">
    <text evidence="14">Lacks conserved residue(s) required for the propagation of feature annotation.</text>
</comment>
<feature type="region of interest" description="Disordered" evidence="15">
    <location>
        <begin position="150"/>
        <end position="178"/>
    </location>
</feature>
<keyword evidence="9" id="KW-0411">Iron-sulfur</keyword>
<dbReference type="Pfam" id="PF00730">
    <property type="entry name" value="HhH-GPD"/>
    <property type="match status" value="1"/>
</dbReference>
<comment type="caution">
    <text evidence="17">The sequence shown here is derived from an EMBL/GenBank/DDBJ whole genome shotgun (WGS) entry which is preliminary data.</text>
</comment>
<dbReference type="HAMAP" id="MF_03183">
    <property type="entry name" value="Endonuclease_III_Nth"/>
    <property type="match status" value="1"/>
</dbReference>
<evidence type="ECO:0000256" key="9">
    <source>
        <dbReference type="ARBA" id="ARBA00023014"/>
    </source>
</evidence>
<keyword evidence="12 14" id="KW-0326">Glycosidase</keyword>
<accession>A0A8H5F5Q0</accession>
<dbReference type="AlphaFoldDB" id="A0A8H5F5Q0"/>
<comment type="function">
    <text evidence="14">Bifunctional DNA N-glycosylase with associated apurinic/apyrimidinic (AP) lyase function that catalyzes the first step in base excision repair (BER), the primary repair pathway for the repair of oxidative DNA damage. The DNA N-glycosylase activity releases the damaged DNA base from DNA by cleaving the N-glycosidic bond, leaving an AP site. The AP lyase activity cleaves the phosphodiester bond 3' to the AP site by a beta-elimination. Primarily recognizes and repairs oxidative base damage of pyrimidines.</text>
</comment>
<feature type="region of interest" description="Disordered" evidence="15">
    <location>
        <begin position="1"/>
        <end position="32"/>
    </location>
</feature>
<keyword evidence="8" id="KW-0408">Iron</keyword>
<dbReference type="EMBL" id="JAACJK010000164">
    <property type="protein sequence ID" value="KAF5324704.1"/>
    <property type="molecule type" value="Genomic_DNA"/>
</dbReference>
<evidence type="ECO:0000256" key="14">
    <source>
        <dbReference type="HAMAP-Rule" id="MF_03183"/>
    </source>
</evidence>
<dbReference type="Gene3D" id="1.10.1670.10">
    <property type="entry name" value="Helix-hairpin-Helix base-excision DNA repair enzymes (C-terminal)"/>
    <property type="match status" value="1"/>
</dbReference>
<comment type="similarity">
    <text evidence="2 14">Belongs to the Nth/MutY family.</text>
</comment>
<dbReference type="EC" id="4.2.99.18" evidence="14"/>
<dbReference type="PANTHER" id="PTHR43286:SF1">
    <property type="entry name" value="ENDONUCLEASE III-LIKE PROTEIN 1"/>
    <property type="match status" value="1"/>
</dbReference>